<evidence type="ECO:0000256" key="5">
    <source>
        <dbReference type="SAM" id="MobiDB-lite"/>
    </source>
</evidence>
<evidence type="ECO:0000256" key="1">
    <source>
        <dbReference type="ARBA" id="ARBA00008348"/>
    </source>
</evidence>
<dbReference type="SUPFAM" id="SSF55174">
    <property type="entry name" value="Alpha-L RNA-binding motif"/>
    <property type="match status" value="1"/>
</dbReference>
<dbReference type="InterPro" id="IPR020103">
    <property type="entry name" value="PsdUridine_synth_cat_dom_sf"/>
</dbReference>
<comment type="similarity">
    <text evidence="1 4">Belongs to the pseudouridine synthase RsuA family.</text>
</comment>
<protein>
    <recommendedName>
        <fullName evidence="4">Pseudouridine synthase</fullName>
        <ecNumber evidence="4">5.4.99.-</ecNumber>
    </recommendedName>
</protein>
<organism evidence="7 8">
    <name type="scientific">Natronogracilivirga saccharolytica</name>
    <dbReference type="NCBI Taxonomy" id="2812953"/>
    <lineage>
        <taxon>Bacteria</taxon>
        <taxon>Pseudomonadati</taxon>
        <taxon>Balneolota</taxon>
        <taxon>Balneolia</taxon>
        <taxon>Balneolales</taxon>
        <taxon>Cyclonatronaceae</taxon>
        <taxon>Natronogracilivirga</taxon>
    </lineage>
</organism>
<dbReference type="InterPro" id="IPR000748">
    <property type="entry name" value="PsdUridine_synth_RsuA/RluB/E/F"/>
</dbReference>
<evidence type="ECO:0000256" key="3">
    <source>
        <dbReference type="PROSITE-ProRule" id="PRU00182"/>
    </source>
</evidence>
<dbReference type="Gene3D" id="3.30.70.580">
    <property type="entry name" value="Pseudouridine synthase I, catalytic domain, N-terminal subdomain"/>
    <property type="match status" value="1"/>
</dbReference>
<reference evidence="7" key="1">
    <citation type="submission" date="2021-02" db="EMBL/GenBank/DDBJ databases">
        <title>Natronogracilivirga saccharolytica gen. nov. sp. nov. a new anaerobic, haloalkiliphilic carbohydrate-fermenting bacterium from soda lake and proposing of Cyclonatronumiaceae fam. nov. in the phylum Balneolaeota.</title>
        <authorList>
            <person name="Zhilina T.N."/>
            <person name="Sorokin D.Y."/>
            <person name="Zavarzina D.G."/>
            <person name="Toshchakov S.V."/>
            <person name="Kublanov I.V."/>
        </authorList>
    </citation>
    <scope>NUCLEOTIDE SEQUENCE</scope>
    <source>
        <strain evidence="7">Z-1702</strain>
    </source>
</reference>
<feature type="region of interest" description="Disordered" evidence="5">
    <location>
        <begin position="1"/>
        <end position="63"/>
    </location>
</feature>
<dbReference type="PROSITE" id="PS01149">
    <property type="entry name" value="PSI_RSU"/>
    <property type="match status" value="1"/>
</dbReference>
<dbReference type="InterPro" id="IPR002942">
    <property type="entry name" value="S4_RNA-bd"/>
</dbReference>
<dbReference type="AlphaFoldDB" id="A0A8J7RK71"/>
<evidence type="ECO:0000256" key="4">
    <source>
        <dbReference type="RuleBase" id="RU003887"/>
    </source>
</evidence>
<dbReference type="NCBIfam" id="TIGR00093">
    <property type="entry name" value="pseudouridine synthase"/>
    <property type="match status" value="1"/>
</dbReference>
<dbReference type="Proteomes" id="UP000673975">
    <property type="component" value="Unassembled WGS sequence"/>
</dbReference>
<dbReference type="GO" id="GO:0003723">
    <property type="term" value="F:RNA binding"/>
    <property type="evidence" value="ECO:0007669"/>
    <property type="project" value="UniProtKB-KW"/>
</dbReference>
<dbReference type="GO" id="GO:0120159">
    <property type="term" value="F:rRNA pseudouridine synthase activity"/>
    <property type="evidence" value="ECO:0007669"/>
    <property type="project" value="UniProtKB-ARBA"/>
</dbReference>
<evidence type="ECO:0000259" key="6">
    <source>
        <dbReference type="SMART" id="SM00363"/>
    </source>
</evidence>
<feature type="compositionally biased region" description="Low complexity" evidence="5">
    <location>
        <begin position="43"/>
        <end position="60"/>
    </location>
</feature>
<name>A0A8J7RK71_9BACT</name>
<dbReference type="PANTHER" id="PTHR47683:SF2">
    <property type="entry name" value="RNA-BINDING S4 DOMAIN-CONTAINING PROTEIN"/>
    <property type="match status" value="1"/>
</dbReference>
<dbReference type="GO" id="GO:0000455">
    <property type="term" value="P:enzyme-directed rRNA pseudouridine synthesis"/>
    <property type="evidence" value="ECO:0007669"/>
    <property type="project" value="UniProtKB-ARBA"/>
</dbReference>
<dbReference type="Gene3D" id="3.30.70.1560">
    <property type="entry name" value="Alpha-L RNA-binding motif"/>
    <property type="match status" value="1"/>
</dbReference>
<feature type="compositionally biased region" description="Basic residues" evidence="5">
    <location>
        <begin position="13"/>
        <end position="22"/>
    </location>
</feature>
<keyword evidence="2 4" id="KW-0413">Isomerase</keyword>
<dbReference type="EMBL" id="JAFIDN010000002">
    <property type="protein sequence ID" value="MBP3191658.1"/>
    <property type="molecule type" value="Genomic_DNA"/>
</dbReference>
<evidence type="ECO:0000313" key="8">
    <source>
        <dbReference type="Proteomes" id="UP000673975"/>
    </source>
</evidence>
<proteinExistence type="inferred from homology"/>
<dbReference type="InterPro" id="IPR050343">
    <property type="entry name" value="RsuA_PseudoU_synthase"/>
</dbReference>
<dbReference type="FunFam" id="3.10.290.10:FF:000003">
    <property type="entry name" value="Pseudouridine synthase"/>
    <property type="match status" value="1"/>
</dbReference>
<keyword evidence="8" id="KW-1185">Reference proteome</keyword>
<dbReference type="SUPFAM" id="SSF55120">
    <property type="entry name" value="Pseudouridine synthase"/>
    <property type="match status" value="1"/>
</dbReference>
<evidence type="ECO:0000256" key="2">
    <source>
        <dbReference type="ARBA" id="ARBA00023235"/>
    </source>
</evidence>
<accession>A0A8J7RK71</accession>
<feature type="compositionally biased region" description="Basic and acidic residues" evidence="5">
    <location>
        <begin position="1"/>
        <end position="12"/>
    </location>
</feature>
<dbReference type="Gene3D" id="3.10.290.10">
    <property type="entry name" value="RNA-binding S4 domain"/>
    <property type="match status" value="1"/>
</dbReference>
<dbReference type="PANTHER" id="PTHR47683">
    <property type="entry name" value="PSEUDOURIDINE SYNTHASE FAMILY PROTEIN-RELATED"/>
    <property type="match status" value="1"/>
</dbReference>
<dbReference type="InterPro" id="IPR006145">
    <property type="entry name" value="PsdUridine_synth_RsuA/RluA"/>
</dbReference>
<feature type="domain" description="RNA-binding S4" evidence="6">
    <location>
        <begin position="66"/>
        <end position="128"/>
    </location>
</feature>
<dbReference type="CDD" id="cd00165">
    <property type="entry name" value="S4"/>
    <property type="match status" value="1"/>
</dbReference>
<dbReference type="CDD" id="cd02870">
    <property type="entry name" value="PseudoU_synth_RsuA_like"/>
    <property type="match status" value="1"/>
</dbReference>
<evidence type="ECO:0000313" key="7">
    <source>
        <dbReference type="EMBL" id="MBP3191658.1"/>
    </source>
</evidence>
<dbReference type="InterPro" id="IPR036986">
    <property type="entry name" value="S4_RNA-bd_sf"/>
</dbReference>
<dbReference type="Pfam" id="PF01479">
    <property type="entry name" value="S4"/>
    <property type="match status" value="1"/>
</dbReference>
<dbReference type="RefSeq" id="WP_210510345.1">
    <property type="nucleotide sequence ID" value="NZ_JAFIDN010000002.1"/>
</dbReference>
<sequence length="309" mass="34892">MKERRSKKEPGKRGKPSRSFKKGGHDNRGARQAGSRADSKRAPSSTRPSSMAPSSPSGSSPDKEKIRLNKYIAHAGICSRRDADTYISEGKVRVNGAVCTELGKQISPDDRVTVEGQKIEPEPFVYIVMNKPRDTITTTSDEKGRRTVMDLVEDATGMRLYPVGRLDRNTTGIIILTNDGDLANRLMHPSYKVPKVYEVETNRELTDDELSMLRTGVELDDGPAKAFRVSRHPEYINVVTLRMHEGRNRMVRRMIESLGAEVLSLDRVGYGPIQKKGVRTGRWRNLKKKEINELRKMVRLLPLEHLERS</sequence>
<dbReference type="InterPro" id="IPR018496">
    <property type="entry name" value="PsdUridine_synth_RsuA/RluB_CS"/>
</dbReference>
<dbReference type="SMART" id="SM00363">
    <property type="entry name" value="S4"/>
    <property type="match status" value="1"/>
</dbReference>
<comment type="caution">
    <text evidence="7">The sequence shown here is derived from an EMBL/GenBank/DDBJ whole genome shotgun (WGS) entry which is preliminary data.</text>
</comment>
<keyword evidence="3" id="KW-0694">RNA-binding</keyword>
<gene>
    <name evidence="7" type="ORF">NATSA_03170</name>
</gene>
<dbReference type="PROSITE" id="PS50889">
    <property type="entry name" value="S4"/>
    <property type="match status" value="1"/>
</dbReference>
<dbReference type="InterPro" id="IPR020094">
    <property type="entry name" value="TruA/RsuA/RluB/E/F_N"/>
</dbReference>
<dbReference type="InterPro" id="IPR042092">
    <property type="entry name" value="PsdUridine_s_RsuA/RluB/E/F_cat"/>
</dbReference>
<dbReference type="Pfam" id="PF00849">
    <property type="entry name" value="PseudoU_synth_2"/>
    <property type="match status" value="1"/>
</dbReference>
<dbReference type="EC" id="5.4.99.-" evidence="4"/>